<feature type="domain" description="Helix-turn-helix" evidence="1">
    <location>
        <begin position="40"/>
        <end position="86"/>
    </location>
</feature>
<sequence>MNKLILTSQEELIEIIQKTVEEAVKNSSPVVLKSGQGETLLSRKETADKLKISLVTLNDWTKRGMIQSYIIGGRVLYKESEIEKSLHQVRTVKY</sequence>
<organism evidence="2 3">
    <name type="scientific">Algoriphagus aquatilis</name>
    <dbReference type="NCBI Taxonomy" id="490186"/>
    <lineage>
        <taxon>Bacteria</taxon>
        <taxon>Pseudomonadati</taxon>
        <taxon>Bacteroidota</taxon>
        <taxon>Cytophagia</taxon>
        <taxon>Cytophagales</taxon>
        <taxon>Cyclobacteriaceae</taxon>
        <taxon>Algoriphagus</taxon>
    </lineage>
</organism>
<dbReference type="Proteomes" id="UP001596163">
    <property type="component" value="Unassembled WGS sequence"/>
</dbReference>
<accession>A0ABW0BVE4</accession>
<reference evidence="3" key="1">
    <citation type="journal article" date="2019" name="Int. J. Syst. Evol. Microbiol.">
        <title>The Global Catalogue of Microorganisms (GCM) 10K type strain sequencing project: providing services to taxonomists for standard genome sequencing and annotation.</title>
        <authorList>
            <consortium name="The Broad Institute Genomics Platform"/>
            <consortium name="The Broad Institute Genome Sequencing Center for Infectious Disease"/>
            <person name="Wu L."/>
            <person name="Ma J."/>
        </authorList>
    </citation>
    <scope>NUCLEOTIDE SEQUENCE [LARGE SCALE GENOMIC DNA]</scope>
    <source>
        <strain evidence="3">CGMCC 1.7030</strain>
    </source>
</reference>
<comment type="caution">
    <text evidence="2">The sequence shown here is derived from an EMBL/GenBank/DDBJ whole genome shotgun (WGS) entry which is preliminary data.</text>
</comment>
<evidence type="ECO:0000259" key="1">
    <source>
        <dbReference type="Pfam" id="PF12728"/>
    </source>
</evidence>
<name>A0ABW0BVE4_9BACT</name>
<keyword evidence="3" id="KW-1185">Reference proteome</keyword>
<dbReference type="InterPro" id="IPR009061">
    <property type="entry name" value="DNA-bd_dom_put_sf"/>
</dbReference>
<protein>
    <submittedName>
        <fullName evidence="2">Helix-turn-helix domain-containing protein</fullName>
    </submittedName>
</protein>
<dbReference type="SUPFAM" id="SSF46955">
    <property type="entry name" value="Putative DNA-binding domain"/>
    <property type="match status" value="1"/>
</dbReference>
<dbReference type="EMBL" id="JBHSKS010000005">
    <property type="protein sequence ID" value="MFC5191873.1"/>
    <property type="molecule type" value="Genomic_DNA"/>
</dbReference>
<evidence type="ECO:0000313" key="2">
    <source>
        <dbReference type="EMBL" id="MFC5191873.1"/>
    </source>
</evidence>
<dbReference type="RefSeq" id="WP_377914325.1">
    <property type="nucleotide sequence ID" value="NZ_JBHSKS010000005.1"/>
</dbReference>
<evidence type="ECO:0000313" key="3">
    <source>
        <dbReference type="Proteomes" id="UP001596163"/>
    </source>
</evidence>
<dbReference type="Pfam" id="PF12728">
    <property type="entry name" value="HTH_17"/>
    <property type="match status" value="1"/>
</dbReference>
<dbReference type="InterPro" id="IPR041657">
    <property type="entry name" value="HTH_17"/>
</dbReference>
<gene>
    <name evidence="2" type="ORF">ACFPIK_08845</name>
</gene>
<proteinExistence type="predicted"/>